<feature type="domain" description="HemY N-terminal" evidence="7">
    <location>
        <begin position="26"/>
        <end position="132"/>
    </location>
</feature>
<dbReference type="SUPFAM" id="SSF48452">
    <property type="entry name" value="TPR-like"/>
    <property type="match status" value="1"/>
</dbReference>
<evidence type="ECO:0000313" key="9">
    <source>
        <dbReference type="Proteomes" id="UP001165667"/>
    </source>
</evidence>
<evidence type="ECO:0000259" key="7">
    <source>
        <dbReference type="Pfam" id="PF07219"/>
    </source>
</evidence>
<dbReference type="EMBL" id="JAMOIM010000009">
    <property type="protein sequence ID" value="MCW6509375.1"/>
    <property type="molecule type" value="Genomic_DNA"/>
</dbReference>
<keyword evidence="2 6" id="KW-0812">Transmembrane</keyword>
<dbReference type="InterPro" id="IPR016982">
    <property type="entry name" value="Mms48"/>
</dbReference>
<evidence type="ECO:0000256" key="5">
    <source>
        <dbReference type="SAM" id="MobiDB-lite"/>
    </source>
</evidence>
<dbReference type="AlphaFoldDB" id="A0AA41YXZ8"/>
<dbReference type="Proteomes" id="UP001165667">
    <property type="component" value="Unassembled WGS sequence"/>
</dbReference>
<name>A0AA41YXZ8_9HYPH</name>
<protein>
    <submittedName>
        <fullName evidence="8">Heme biosynthesis protein HemY</fullName>
    </submittedName>
</protein>
<dbReference type="RefSeq" id="WP_282585740.1">
    <property type="nucleotide sequence ID" value="NZ_JAMOIM010000009.1"/>
</dbReference>
<evidence type="ECO:0000256" key="6">
    <source>
        <dbReference type="SAM" id="Phobius"/>
    </source>
</evidence>
<comment type="caution">
    <text evidence="8">The sequence shown here is derived from an EMBL/GenBank/DDBJ whole genome shotgun (WGS) entry which is preliminary data.</text>
</comment>
<feature type="compositionally biased region" description="Basic and acidic residues" evidence="5">
    <location>
        <begin position="453"/>
        <end position="467"/>
    </location>
</feature>
<dbReference type="GO" id="GO:0016020">
    <property type="term" value="C:membrane"/>
    <property type="evidence" value="ECO:0007669"/>
    <property type="project" value="UniProtKB-SubCell"/>
</dbReference>
<keyword evidence="3 6" id="KW-1133">Transmembrane helix</keyword>
<evidence type="ECO:0000256" key="3">
    <source>
        <dbReference type="ARBA" id="ARBA00022989"/>
    </source>
</evidence>
<dbReference type="Gene3D" id="1.25.40.10">
    <property type="entry name" value="Tetratricopeptide repeat domain"/>
    <property type="match status" value="2"/>
</dbReference>
<feature type="region of interest" description="Disordered" evidence="5">
    <location>
        <begin position="439"/>
        <end position="474"/>
    </location>
</feature>
<evidence type="ECO:0000256" key="4">
    <source>
        <dbReference type="ARBA" id="ARBA00023136"/>
    </source>
</evidence>
<evidence type="ECO:0000256" key="1">
    <source>
        <dbReference type="ARBA" id="ARBA00004370"/>
    </source>
</evidence>
<evidence type="ECO:0000313" key="8">
    <source>
        <dbReference type="EMBL" id="MCW6509375.1"/>
    </source>
</evidence>
<feature type="transmembrane region" description="Helical" evidence="6">
    <location>
        <begin position="37"/>
        <end position="62"/>
    </location>
</feature>
<keyword evidence="9" id="KW-1185">Reference proteome</keyword>
<dbReference type="InterPro" id="IPR011990">
    <property type="entry name" value="TPR-like_helical_dom_sf"/>
</dbReference>
<accession>A0AA41YXZ8</accession>
<proteinExistence type="predicted"/>
<comment type="subcellular location">
    <subcellularLocation>
        <location evidence="1">Membrane</location>
    </subcellularLocation>
</comment>
<dbReference type="PIRSF" id="PIRSF031802">
    <property type="entry name" value="UCP031802"/>
    <property type="match status" value="1"/>
</dbReference>
<reference evidence="8" key="1">
    <citation type="submission" date="2022-05" db="EMBL/GenBank/DDBJ databases">
        <authorList>
            <person name="Pankratov T."/>
        </authorList>
    </citation>
    <scope>NUCLEOTIDE SEQUENCE</scope>
    <source>
        <strain evidence="8">BP6-180914</strain>
    </source>
</reference>
<gene>
    <name evidence="8" type="ORF">M8523_15230</name>
</gene>
<keyword evidence="4 6" id="KW-0472">Membrane</keyword>
<evidence type="ECO:0000256" key="2">
    <source>
        <dbReference type="ARBA" id="ARBA00022692"/>
    </source>
</evidence>
<organism evidence="8 9">
    <name type="scientific">Lichenifustis flavocetrariae</name>
    <dbReference type="NCBI Taxonomy" id="2949735"/>
    <lineage>
        <taxon>Bacteria</taxon>
        <taxon>Pseudomonadati</taxon>
        <taxon>Pseudomonadota</taxon>
        <taxon>Alphaproteobacteria</taxon>
        <taxon>Hyphomicrobiales</taxon>
        <taxon>Lichenihabitantaceae</taxon>
        <taxon>Lichenifustis</taxon>
    </lineage>
</organism>
<dbReference type="InterPro" id="IPR010817">
    <property type="entry name" value="HemY_N"/>
</dbReference>
<sequence length="474" mass="50908">MIRVLIFLAVILLLAFGASWLADHPGTVAITFGGQEYVFSTLFGLVALLAAAAVLLVVWTVLRFVLRVPSLMSIASATRRRQRGYAALSRGMVAVGSGDADNARRHASEASRLLRGDPMALLLKAQSAQLSGDREQAEQVFTAMLEHPETRTLALRGLYMEAVRRKDPSAALAHAEAAQKIATLPWSATAVLQARAAQGDWAAALRLVDRNVGGRITDRLTGNRLRAVLLAALAIDVADRNPEEALDAAKDALKLAPTLVPAAVVAGRLLARKGEVRKATKIIETAYSAIQHPDLANVYLQVRPGDSAADRLSRAEALARCAPHAVESRLVMAQAALDAREIAMARAVMAPLIDPEAGRPTRRTCLTMADIEEAENGETGALLEWLQRASRGARDPAWIADGVVSNTWAPVSPVTGRIDAFVWETPQDQLFLEQEHRPVSLASRSTPALAAEKVTEEPRLEQAERAVESAGVEA</sequence>
<dbReference type="Pfam" id="PF07219">
    <property type="entry name" value="HemY_N"/>
    <property type="match status" value="1"/>
</dbReference>